<dbReference type="SMR" id="A2DUS6"/>
<evidence type="ECO:0000259" key="4">
    <source>
        <dbReference type="PROSITE" id="PS51186"/>
    </source>
</evidence>
<dbReference type="Gene3D" id="3.40.630.30">
    <property type="match status" value="1"/>
</dbReference>
<evidence type="ECO:0000313" key="5">
    <source>
        <dbReference type="EMBL" id="EAY15811.1"/>
    </source>
</evidence>
<dbReference type="GO" id="GO:1990190">
    <property type="term" value="F:protein-N-terminal-glutamate acetyltransferase activity"/>
    <property type="evidence" value="ECO:0000318"/>
    <property type="project" value="GO_Central"/>
</dbReference>
<dbReference type="InterPro" id="IPR045047">
    <property type="entry name" value="Ard1-like"/>
</dbReference>
<keyword evidence="2" id="KW-0012">Acyltransferase</keyword>
<dbReference type="InterPro" id="IPR016181">
    <property type="entry name" value="Acyl_CoA_acyltransferase"/>
</dbReference>
<dbReference type="OrthoDB" id="25586at2759"/>
<dbReference type="VEuPathDB" id="TrichDB:TVAGG3_0259590"/>
<gene>
    <name evidence="5" type="ORF">TVAG_159840</name>
</gene>
<evidence type="ECO:0000256" key="1">
    <source>
        <dbReference type="ARBA" id="ARBA00022679"/>
    </source>
</evidence>
<keyword evidence="6" id="KW-1185">Reference proteome</keyword>
<dbReference type="PANTHER" id="PTHR23091">
    <property type="entry name" value="N-TERMINAL ACETYLTRANSFERASE"/>
    <property type="match status" value="1"/>
</dbReference>
<dbReference type="STRING" id="5722.A2DUS6"/>
<dbReference type="InParanoid" id="A2DUS6"/>
<reference evidence="5" key="1">
    <citation type="submission" date="2006-10" db="EMBL/GenBank/DDBJ databases">
        <authorList>
            <person name="Amadeo P."/>
            <person name="Zhao Q."/>
            <person name="Wortman J."/>
            <person name="Fraser-Liggett C."/>
            <person name="Carlton J."/>
        </authorList>
    </citation>
    <scope>NUCLEOTIDE SEQUENCE</scope>
    <source>
        <strain evidence="5">G3</strain>
    </source>
</reference>
<sequence length="176" mass="20395">MPISIRRVKVEDMIQMQQTNNHCLPENYQLWFWLYHYLLTPQASHVAINCKGQLVGYVLCKTDDEKKGIVGQVTSVSVYNGYRKLGLASTLLGDTHVQLQKCFNAKSVTLNVRETNRAGHILYMNRMGYKFEKSEKDYYADGEAGWLLRYTYPVDPEEEKAKAAKPIKWNKNQGRR</sequence>
<reference evidence="5" key="2">
    <citation type="journal article" date="2007" name="Science">
        <title>Draft genome sequence of the sexually transmitted pathogen Trichomonas vaginalis.</title>
        <authorList>
            <person name="Carlton J.M."/>
            <person name="Hirt R.P."/>
            <person name="Silva J.C."/>
            <person name="Delcher A.L."/>
            <person name="Schatz M."/>
            <person name="Zhao Q."/>
            <person name="Wortman J.R."/>
            <person name="Bidwell S.L."/>
            <person name="Alsmark U.C.M."/>
            <person name="Besteiro S."/>
            <person name="Sicheritz-Ponten T."/>
            <person name="Noel C.J."/>
            <person name="Dacks J.B."/>
            <person name="Foster P.G."/>
            <person name="Simillion C."/>
            <person name="Van de Peer Y."/>
            <person name="Miranda-Saavedra D."/>
            <person name="Barton G.J."/>
            <person name="Westrop G.D."/>
            <person name="Mueller S."/>
            <person name="Dessi D."/>
            <person name="Fiori P.L."/>
            <person name="Ren Q."/>
            <person name="Paulsen I."/>
            <person name="Zhang H."/>
            <person name="Bastida-Corcuera F.D."/>
            <person name="Simoes-Barbosa A."/>
            <person name="Brown M.T."/>
            <person name="Hayes R.D."/>
            <person name="Mukherjee M."/>
            <person name="Okumura C.Y."/>
            <person name="Schneider R."/>
            <person name="Smith A.J."/>
            <person name="Vanacova S."/>
            <person name="Villalvazo M."/>
            <person name="Haas B.J."/>
            <person name="Pertea M."/>
            <person name="Feldblyum T.V."/>
            <person name="Utterback T.R."/>
            <person name="Shu C.L."/>
            <person name="Osoegawa K."/>
            <person name="de Jong P.J."/>
            <person name="Hrdy I."/>
            <person name="Horvathova L."/>
            <person name="Zubacova Z."/>
            <person name="Dolezal P."/>
            <person name="Malik S.B."/>
            <person name="Logsdon J.M. Jr."/>
            <person name="Henze K."/>
            <person name="Gupta A."/>
            <person name="Wang C.C."/>
            <person name="Dunne R.L."/>
            <person name="Upcroft J.A."/>
            <person name="Upcroft P."/>
            <person name="White O."/>
            <person name="Salzberg S.L."/>
            <person name="Tang P."/>
            <person name="Chiu C.-H."/>
            <person name="Lee Y.-S."/>
            <person name="Embley T.M."/>
            <person name="Coombs G.H."/>
            <person name="Mottram J.C."/>
            <person name="Tachezy J."/>
            <person name="Fraser-Liggett C.M."/>
            <person name="Johnson P.J."/>
        </authorList>
    </citation>
    <scope>NUCLEOTIDE SEQUENCE [LARGE SCALE GENOMIC DNA]</scope>
    <source>
        <strain evidence="5">G3</strain>
    </source>
</reference>
<dbReference type="FunCoup" id="A2DUS6">
    <property type="interactions" value="358"/>
</dbReference>
<dbReference type="Pfam" id="PF00583">
    <property type="entry name" value="Acetyltransf_1"/>
    <property type="match status" value="1"/>
</dbReference>
<feature type="domain" description="N-acetyltransferase" evidence="4">
    <location>
        <begin position="3"/>
        <end position="153"/>
    </location>
</feature>
<dbReference type="eggNOG" id="KOG3235">
    <property type="taxonomic scope" value="Eukaryota"/>
</dbReference>
<dbReference type="Proteomes" id="UP000001542">
    <property type="component" value="Unassembled WGS sequence"/>
</dbReference>
<organism evidence="5 6">
    <name type="scientific">Trichomonas vaginalis (strain ATCC PRA-98 / G3)</name>
    <dbReference type="NCBI Taxonomy" id="412133"/>
    <lineage>
        <taxon>Eukaryota</taxon>
        <taxon>Metamonada</taxon>
        <taxon>Parabasalia</taxon>
        <taxon>Trichomonadida</taxon>
        <taxon>Trichomonadidae</taxon>
        <taxon>Trichomonas</taxon>
    </lineage>
</organism>
<dbReference type="RefSeq" id="XP_001328034.1">
    <property type="nucleotide sequence ID" value="XM_001327999.1"/>
</dbReference>
<protein>
    <submittedName>
        <fullName evidence="5">Acetyltransferase, GNAT family protein</fullName>
    </submittedName>
</protein>
<proteinExistence type="inferred from homology"/>
<evidence type="ECO:0000256" key="3">
    <source>
        <dbReference type="ARBA" id="ARBA00025786"/>
    </source>
</evidence>
<dbReference type="FunFam" id="3.40.630.30:FF:000315">
    <property type="entry name" value="Acetyltransferase, GNAT family protein"/>
    <property type="match status" value="1"/>
</dbReference>
<dbReference type="PROSITE" id="PS51186">
    <property type="entry name" value="GNAT"/>
    <property type="match status" value="1"/>
</dbReference>
<comment type="similarity">
    <text evidence="3">Belongs to the acetyltransferase family. ARD1 subfamily.</text>
</comment>
<dbReference type="EMBL" id="DS113250">
    <property type="protein sequence ID" value="EAY15811.1"/>
    <property type="molecule type" value="Genomic_DNA"/>
</dbReference>
<dbReference type="KEGG" id="tva:4773818"/>
<evidence type="ECO:0000256" key="2">
    <source>
        <dbReference type="ARBA" id="ARBA00023315"/>
    </source>
</evidence>
<keyword evidence="1" id="KW-0808">Transferase</keyword>
<name>A2DUS6_TRIV3</name>
<dbReference type="VEuPathDB" id="TrichDB:TVAG_159840"/>
<dbReference type="PANTHER" id="PTHR23091:SF4">
    <property type="entry name" value="N-TERMINAL AMINO-ACID N(ALPHA)-ACETYLTRANSFERASE NATA"/>
    <property type="match status" value="1"/>
</dbReference>
<dbReference type="GO" id="GO:0031415">
    <property type="term" value="C:NatA complex"/>
    <property type="evidence" value="ECO:0000318"/>
    <property type="project" value="GO_Central"/>
</dbReference>
<dbReference type="InterPro" id="IPR000182">
    <property type="entry name" value="GNAT_dom"/>
</dbReference>
<dbReference type="AlphaFoldDB" id="A2DUS6"/>
<accession>A2DUS6</accession>
<dbReference type="OMA" id="MKFWMYH"/>
<dbReference type="SUPFAM" id="SSF55729">
    <property type="entry name" value="Acyl-CoA N-acyltransferases (Nat)"/>
    <property type="match status" value="1"/>
</dbReference>
<evidence type="ECO:0000313" key="6">
    <source>
        <dbReference type="Proteomes" id="UP000001542"/>
    </source>
</evidence>
<dbReference type="GO" id="GO:1990189">
    <property type="term" value="F:protein N-terminal-serine acetyltransferase activity"/>
    <property type="evidence" value="ECO:0000318"/>
    <property type="project" value="GO_Central"/>
</dbReference>